<name>A0A392SJS7_9FABA</name>
<reference evidence="2 3" key="1">
    <citation type="journal article" date="2018" name="Front. Plant Sci.">
        <title>Red Clover (Trifolium pratense) and Zigzag Clover (T. medium) - A Picture of Genomic Similarities and Differences.</title>
        <authorList>
            <person name="Dluhosova J."/>
            <person name="Istvanek J."/>
            <person name="Nedelnik J."/>
            <person name="Repkova J."/>
        </authorList>
    </citation>
    <scope>NUCLEOTIDE SEQUENCE [LARGE SCALE GENOMIC DNA]</scope>
    <source>
        <strain evidence="3">cv. 10/8</strain>
        <tissue evidence="2">Leaf</tissue>
    </source>
</reference>
<dbReference type="EMBL" id="LXQA010386851">
    <property type="protein sequence ID" value="MCI48454.1"/>
    <property type="molecule type" value="Genomic_DNA"/>
</dbReference>
<dbReference type="AlphaFoldDB" id="A0A392SJS7"/>
<accession>A0A392SJS7</accession>
<comment type="caution">
    <text evidence="2">The sequence shown here is derived from an EMBL/GenBank/DDBJ whole genome shotgun (WGS) entry which is preliminary data.</text>
</comment>
<proteinExistence type="predicted"/>
<feature type="compositionally biased region" description="Polar residues" evidence="1">
    <location>
        <begin position="1"/>
        <end position="17"/>
    </location>
</feature>
<evidence type="ECO:0000313" key="3">
    <source>
        <dbReference type="Proteomes" id="UP000265520"/>
    </source>
</evidence>
<dbReference type="Proteomes" id="UP000265520">
    <property type="component" value="Unassembled WGS sequence"/>
</dbReference>
<feature type="compositionally biased region" description="Gly residues" evidence="1">
    <location>
        <begin position="46"/>
        <end position="57"/>
    </location>
</feature>
<feature type="compositionally biased region" description="Basic and acidic residues" evidence="1">
    <location>
        <begin position="25"/>
        <end position="34"/>
    </location>
</feature>
<evidence type="ECO:0000256" key="1">
    <source>
        <dbReference type="SAM" id="MobiDB-lite"/>
    </source>
</evidence>
<sequence>VNDASSSNPTRPLQYQQDNDEGEDDAKQHQDGLRRSSRVRHAPTCGTGGHLGDSGGHGRGRARDSDS</sequence>
<feature type="region of interest" description="Disordered" evidence="1">
    <location>
        <begin position="1"/>
        <end position="67"/>
    </location>
</feature>
<keyword evidence="3" id="KW-1185">Reference proteome</keyword>
<feature type="non-terminal residue" evidence="2">
    <location>
        <position position="1"/>
    </location>
</feature>
<organism evidence="2 3">
    <name type="scientific">Trifolium medium</name>
    <dbReference type="NCBI Taxonomy" id="97028"/>
    <lineage>
        <taxon>Eukaryota</taxon>
        <taxon>Viridiplantae</taxon>
        <taxon>Streptophyta</taxon>
        <taxon>Embryophyta</taxon>
        <taxon>Tracheophyta</taxon>
        <taxon>Spermatophyta</taxon>
        <taxon>Magnoliopsida</taxon>
        <taxon>eudicotyledons</taxon>
        <taxon>Gunneridae</taxon>
        <taxon>Pentapetalae</taxon>
        <taxon>rosids</taxon>
        <taxon>fabids</taxon>
        <taxon>Fabales</taxon>
        <taxon>Fabaceae</taxon>
        <taxon>Papilionoideae</taxon>
        <taxon>50 kb inversion clade</taxon>
        <taxon>NPAAA clade</taxon>
        <taxon>Hologalegina</taxon>
        <taxon>IRL clade</taxon>
        <taxon>Trifolieae</taxon>
        <taxon>Trifolium</taxon>
    </lineage>
</organism>
<protein>
    <submittedName>
        <fullName evidence="2">Uncharacterized protein</fullName>
    </submittedName>
</protein>
<evidence type="ECO:0000313" key="2">
    <source>
        <dbReference type="EMBL" id="MCI48454.1"/>
    </source>
</evidence>